<dbReference type="PANTHER" id="PTHR45649">
    <property type="entry name" value="AMINO-ACID PERMEASE BAT1"/>
    <property type="match status" value="1"/>
</dbReference>
<sequence length="546" mass="59575">MPKDHFELQAMGTDTDVSFPAPNSRSGSSSDDFHLQRLGKRPLLNRSFGFMSILGFTCSVLISWEGILVTSVGGLLNGGPAGVVWGFLVNWLGTLATFATIAELSSIAPTAGGQYHWVATLAPAYCRNFLAYLTAWLTTAAWQVMAASTGYLLATLLQGMMVMSRPDHVPKPWHTILLMWAIMTFAVLMNSITSRTLARFEGLVFIFHIVGFFAVLIPLVYLAPHGEPSAVFTTFLNLGGWDSQTVSFFVGLPASAASLMGADSAVHMSEEIQSAATVVPQALMYTIMINGVLAMSMLIALLFCTADLSAALEAQLTMFYPFLEIFRQTVKSKTGACIMASIVLVMGIASGVGVYASASRMLWSFSRDRGMPFHDQLTKLSKNSLPVPAILTTLVITMLLSLIVLGSSVAFNAFISLSVAALYSSYLLVCILLLYRRLTGAFLQNRHSDSQLAVLDPDHLAWGPWRLPEPFGTINNLFACVYLSLLWFWSFWPPVASPTAQTANFSGLVFGSVVLLSIAWYMFRARHSFEGPVREVELEDMLPNVS</sequence>
<dbReference type="Proteomes" id="UP000481861">
    <property type="component" value="Unassembled WGS sequence"/>
</dbReference>
<feature type="transmembrane region" description="Helical" evidence="7">
    <location>
        <begin position="338"/>
        <end position="363"/>
    </location>
</feature>
<dbReference type="AlphaFoldDB" id="A0A7C8I6K8"/>
<feature type="transmembrane region" description="Helical" evidence="7">
    <location>
        <begin position="43"/>
        <end position="64"/>
    </location>
</feature>
<dbReference type="PANTHER" id="PTHR45649:SF1">
    <property type="entry name" value="TRANSPORTER, PUTATIVE (EUROFUNG)-RELATED"/>
    <property type="match status" value="1"/>
</dbReference>
<gene>
    <name evidence="8" type="ORF">BDV95DRAFT_676907</name>
</gene>
<feature type="transmembrane region" description="Helical" evidence="7">
    <location>
        <begin position="384"/>
        <end position="405"/>
    </location>
</feature>
<dbReference type="GO" id="GO:0022857">
    <property type="term" value="F:transmembrane transporter activity"/>
    <property type="evidence" value="ECO:0007669"/>
    <property type="project" value="InterPro"/>
</dbReference>
<evidence type="ECO:0000256" key="7">
    <source>
        <dbReference type="SAM" id="Phobius"/>
    </source>
</evidence>
<keyword evidence="9" id="KW-1185">Reference proteome</keyword>
<keyword evidence="4 7" id="KW-1133">Transmembrane helix</keyword>
<name>A0A7C8I6K8_9PLEO</name>
<evidence type="ECO:0000256" key="6">
    <source>
        <dbReference type="SAM" id="MobiDB-lite"/>
    </source>
</evidence>
<dbReference type="GO" id="GO:0016020">
    <property type="term" value="C:membrane"/>
    <property type="evidence" value="ECO:0007669"/>
    <property type="project" value="UniProtKB-SubCell"/>
</dbReference>
<keyword evidence="5 7" id="KW-0472">Membrane</keyword>
<dbReference type="OrthoDB" id="3257095at2759"/>
<dbReference type="PIRSF" id="PIRSF006060">
    <property type="entry name" value="AA_transporter"/>
    <property type="match status" value="1"/>
</dbReference>
<feature type="transmembrane region" description="Helical" evidence="7">
    <location>
        <begin position="411"/>
        <end position="435"/>
    </location>
</feature>
<dbReference type="InterPro" id="IPR002293">
    <property type="entry name" value="AA/rel_permease1"/>
</dbReference>
<protein>
    <submittedName>
        <fullName evidence="8">Amino acid/polyamine transporter I</fullName>
    </submittedName>
</protein>
<feature type="transmembrane region" description="Helical" evidence="7">
    <location>
        <begin position="173"/>
        <end position="192"/>
    </location>
</feature>
<comment type="subcellular location">
    <subcellularLocation>
        <location evidence="1">Membrane</location>
        <topology evidence="1">Multi-pass membrane protein</topology>
    </subcellularLocation>
</comment>
<evidence type="ECO:0000256" key="2">
    <source>
        <dbReference type="ARBA" id="ARBA00022448"/>
    </source>
</evidence>
<evidence type="ECO:0000313" key="9">
    <source>
        <dbReference type="Proteomes" id="UP000481861"/>
    </source>
</evidence>
<evidence type="ECO:0000256" key="5">
    <source>
        <dbReference type="ARBA" id="ARBA00023136"/>
    </source>
</evidence>
<feature type="region of interest" description="Disordered" evidence="6">
    <location>
        <begin position="14"/>
        <end position="33"/>
    </location>
</feature>
<dbReference type="Pfam" id="PF13520">
    <property type="entry name" value="AA_permease_2"/>
    <property type="match status" value="1"/>
</dbReference>
<evidence type="ECO:0000256" key="1">
    <source>
        <dbReference type="ARBA" id="ARBA00004141"/>
    </source>
</evidence>
<evidence type="ECO:0000256" key="4">
    <source>
        <dbReference type="ARBA" id="ARBA00022989"/>
    </source>
</evidence>
<feature type="transmembrane region" description="Helical" evidence="7">
    <location>
        <begin position="504"/>
        <end position="523"/>
    </location>
</feature>
<evidence type="ECO:0000313" key="8">
    <source>
        <dbReference type="EMBL" id="KAF2872028.1"/>
    </source>
</evidence>
<reference evidence="8 9" key="1">
    <citation type="submission" date="2020-01" db="EMBL/GenBank/DDBJ databases">
        <authorList>
            <consortium name="DOE Joint Genome Institute"/>
            <person name="Haridas S."/>
            <person name="Albert R."/>
            <person name="Binder M."/>
            <person name="Bloem J."/>
            <person name="Labutti K."/>
            <person name="Salamov A."/>
            <person name="Andreopoulos B."/>
            <person name="Baker S.E."/>
            <person name="Barry K."/>
            <person name="Bills G."/>
            <person name="Bluhm B.H."/>
            <person name="Cannon C."/>
            <person name="Castanera R."/>
            <person name="Culley D.E."/>
            <person name="Daum C."/>
            <person name="Ezra D."/>
            <person name="Gonzalez J.B."/>
            <person name="Henrissat B."/>
            <person name="Kuo A."/>
            <person name="Liang C."/>
            <person name="Lipzen A."/>
            <person name="Lutzoni F."/>
            <person name="Magnuson J."/>
            <person name="Mondo S."/>
            <person name="Nolan M."/>
            <person name="Ohm R."/>
            <person name="Pangilinan J."/>
            <person name="Park H.-J.H."/>
            <person name="Ramirez L."/>
            <person name="Alfaro M."/>
            <person name="Sun H."/>
            <person name="Tritt A."/>
            <person name="Yoshinaga Y."/>
            <person name="Zwiers L.-H.L."/>
            <person name="Turgeon B.G."/>
            <person name="Goodwin S.B."/>
            <person name="Spatafora J.W."/>
            <person name="Crous P.W."/>
            <person name="Grigoriev I.V."/>
        </authorList>
    </citation>
    <scope>NUCLEOTIDE SEQUENCE [LARGE SCALE GENOMIC DNA]</scope>
    <source>
        <strain evidence="8 9">CBS 611.86</strain>
    </source>
</reference>
<proteinExistence type="predicted"/>
<keyword evidence="3 7" id="KW-0812">Transmembrane</keyword>
<feature type="compositionally biased region" description="Polar residues" evidence="6">
    <location>
        <begin position="21"/>
        <end position="30"/>
    </location>
</feature>
<feature type="transmembrane region" description="Helical" evidence="7">
    <location>
        <begin position="282"/>
        <end position="303"/>
    </location>
</feature>
<keyword evidence="2" id="KW-0813">Transport</keyword>
<feature type="transmembrane region" description="Helical" evidence="7">
    <location>
        <begin position="129"/>
        <end position="153"/>
    </location>
</feature>
<dbReference type="EMBL" id="JAADJZ010000010">
    <property type="protein sequence ID" value="KAF2872028.1"/>
    <property type="molecule type" value="Genomic_DNA"/>
</dbReference>
<comment type="caution">
    <text evidence="8">The sequence shown here is derived from an EMBL/GenBank/DDBJ whole genome shotgun (WGS) entry which is preliminary data.</text>
</comment>
<organism evidence="8 9">
    <name type="scientific">Massariosphaeria phaeospora</name>
    <dbReference type="NCBI Taxonomy" id="100035"/>
    <lineage>
        <taxon>Eukaryota</taxon>
        <taxon>Fungi</taxon>
        <taxon>Dikarya</taxon>
        <taxon>Ascomycota</taxon>
        <taxon>Pezizomycotina</taxon>
        <taxon>Dothideomycetes</taxon>
        <taxon>Pleosporomycetidae</taxon>
        <taxon>Pleosporales</taxon>
        <taxon>Pleosporales incertae sedis</taxon>
        <taxon>Massariosphaeria</taxon>
    </lineage>
</organism>
<feature type="transmembrane region" description="Helical" evidence="7">
    <location>
        <begin position="204"/>
        <end position="223"/>
    </location>
</feature>
<dbReference type="Gene3D" id="1.20.1740.10">
    <property type="entry name" value="Amino acid/polyamine transporter I"/>
    <property type="match status" value="1"/>
</dbReference>
<accession>A0A7C8I6K8</accession>
<evidence type="ECO:0000256" key="3">
    <source>
        <dbReference type="ARBA" id="ARBA00022692"/>
    </source>
</evidence>
<feature type="transmembrane region" description="Helical" evidence="7">
    <location>
        <begin position="84"/>
        <end position="108"/>
    </location>
</feature>
<feature type="transmembrane region" description="Helical" evidence="7">
    <location>
        <begin position="474"/>
        <end position="492"/>
    </location>
</feature>